<gene>
    <name evidence="1" type="ORF">Dda_5520</name>
</gene>
<sequence>MVQYSLTVRNLSADRTAFILFTEPPKVDPNDNSTIYTNVFQLSDPANNDGHGTAIFKIERKTYAICLTSKKPLGAGTNVTTSDYQEVNIGTYTQNADIVNVTYDQSNQGGDLQPAVKAATANTPAGGFVMTTTTGPSWSYPTNNNFSIGVGAMDSGSVQPLAIFKAKPNKTYNIFPITKFYVAPAGDYQAGDIIDVKTIPTYYTVEFKDGATSIVVDYASDNAFHPSS</sequence>
<dbReference type="Proteomes" id="UP001221413">
    <property type="component" value="Unassembled WGS sequence"/>
</dbReference>
<dbReference type="GO" id="GO:0006508">
    <property type="term" value="P:proteolysis"/>
    <property type="evidence" value="ECO:0007669"/>
    <property type="project" value="InterPro"/>
</dbReference>
<evidence type="ECO:0000313" key="2">
    <source>
        <dbReference type="Proteomes" id="UP001221413"/>
    </source>
</evidence>
<protein>
    <submittedName>
        <fullName evidence="1">Uncharacterized protein</fullName>
    </submittedName>
</protein>
<accession>A0AAD6J0G9</accession>
<name>A0AAD6J0G9_DREDA</name>
<dbReference type="InterPro" id="IPR036852">
    <property type="entry name" value="Peptidase_S8/S53_dom_sf"/>
</dbReference>
<dbReference type="EMBL" id="JAQGDS010000006">
    <property type="protein sequence ID" value="KAJ6259876.1"/>
    <property type="molecule type" value="Genomic_DNA"/>
</dbReference>
<keyword evidence="2" id="KW-1185">Reference proteome</keyword>
<dbReference type="GO" id="GO:0004252">
    <property type="term" value="F:serine-type endopeptidase activity"/>
    <property type="evidence" value="ECO:0007669"/>
    <property type="project" value="InterPro"/>
</dbReference>
<organism evidence="1 2">
    <name type="scientific">Drechslerella dactyloides</name>
    <name type="common">Nematode-trapping fungus</name>
    <name type="synonym">Arthrobotrys dactyloides</name>
    <dbReference type="NCBI Taxonomy" id="74499"/>
    <lineage>
        <taxon>Eukaryota</taxon>
        <taxon>Fungi</taxon>
        <taxon>Dikarya</taxon>
        <taxon>Ascomycota</taxon>
        <taxon>Pezizomycotina</taxon>
        <taxon>Orbiliomycetes</taxon>
        <taxon>Orbiliales</taxon>
        <taxon>Orbiliaceae</taxon>
        <taxon>Drechslerella</taxon>
    </lineage>
</organism>
<reference evidence="1" key="1">
    <citation type="submission" date="2023-01" db="EMBL/GenBank/DDBJ databases">
        <title>The chitinases involved in constricting ring structure development in the nematode-trapping fungus Drechslerella dactyloides.</title>
        <authorList>
            <person name="Wang R."/>
            <person name="Zhang L."/>
            <person name="Tang P."/>
            <person name="Li S."/>
            <person name="Liang L."/>
        </authorList>
    </citation>
    <scope>NUCLEOTIDE SEQUENCE</scope>
    <source>
        <strain evidence="1">YMF1.00031</strain>
    </source>
</reference>
<dbReference type="SUPFAM" id="SSF52743">
    <property type="entry name" value="Subtilisin-like"/>
    <property type="match status" value="1"/>
</dbReference>
<proteinExistence type="predicted"/>
<evidence type="ECO:0000313" key="1">
    <source>
        <dbReference type="EMBL" id="KAJ6259876.1"/>
    </source>
</evidence>
<comment type="caution">
    <text evidence="1">The sequence shown here is derived from an EMBL/GenBank/DDBJ whole genome shotgun (WGS) entry which is preliminary data.</text>
</comment>
<dbReference type="AlphaFoldDB" id="A0AAD6J0G9"/>